<gene>
    <name evidence="2" type="ORF">AV530_013611</name>
</gene>
<protein>
    <submittedName>
        <fullName evidence="2">Uncharacterized protein</fullName>
    </submittedName>
</protein>
<dbReference type="Proteomes" id="UP000190648">
    <property type="component" value="Unassembled WGS sequence"/>
</dbReference>
<feature type="compositionally biased region" description="Polar residues" evidence="1">
    <location>
        <begin position="98"/>
        <end position="115"/>
    </location>
</feature>
<dbReference type="EMBL" id="LSYS01006880">
    <property type="protein sequence ID" value="OPJ74260.1"/>
    <property type="molecule type" value="Genomic_DNA"/>
</dbReference>
<feature type="region of interest" description="Disordered" evidence="1">
    <location>
        <begin position="29"/>
        <end position="166"/>
    </location>
</feature>
<accession>A0A1V4JQ22</accession>
<sequence length="166" mass="17119">MAGERAGGRRSRHGRVLWVSHLDKASAALQDERGRAGPTAGAGAAAGNALIDPVQLHPTALRTRGQGRGGSQGWDRSVVSPIRSPRGKAVPSEVSGVPGTSRSTQDSPVPGSQQPGARPEAESCHLRGTQTSPRPGCPVPLPIKHELPPLTERGSCPSGSLFLPSP</sequence>
<evidence type="ECO:0000256" key="1">
    <source>
        <dbReference type="SAM" id="MobiDB-lite"/>
    </source>
</evidence>
<comment type="caution">
    <text evidence="2">The sequence shown here is derived from an EMBL/GenBank/DDBJ whole genome shotgun (WGS) entry which is preliminary data.</text>
</comment>
<evidence type="ECO:0000313" key="3">
    <source>
        <dbReference type="Proteomes" id="UP000190648"/>
    </source>
</evidence>
<reference evidence="2 3" key="1">
    <citation type="submission" date="2016-02" db="EMBL/GenBank/DDBJ databases">
        <title>Band-tailed pigeon sequencing and assembly.</title>
        <authorList>
            <person name="Soares A.E."/>
            <person name="Novak B.J."/>
            <person name="Rice E.S."/>
            <person name="O'Connell B."/>
            <person name="Chang D."/>
            <person name="Weber S."/>
            <person name="Shapiro B."/>
        </authorList>
    </citation>
    <scope>NUCLEOTIDE SEQUENCE [LARGE SCALE GENOMIC DNA]</scope>
    <source>
        <strain evidence="2">BTP2013</strain>
        <tissue evidence="2">Blood</tissue>
    </source>
</reference>
<name>A0A1V4JQ22_PATFA</name>
<dbReference type="AlphaFoldDB" id="A0A1V4JQ22"/>
<keyword evidence="3" id="KW-1185">Reference proteome</keyword>
<evidence type="ECO:0000313" key="2">
    <source>
        <dbReference type="EMBL" id="OPJ74260.1"/>
    </source>
</evidence>
<feature type="compositionally biased region" description="Low complexity" evidence="1">
    <location>
        <begin position="36"/>
        <end position="49"/>
    </location>
</feature>
<organism evidence="2 3">
    <name type="scientific">Patagioenas fasciata monilis</name>
    <dbReference type="NCBI Taxonomy" id="372326"/>
    <lineage>
        <taxon>Eukaryota</taxon>
        <taxon>Metazoa</taxon>
        <taxon>Chordata</taxon>
        <taxon>Craniata</taxon>
        <taxon>Vertebrata</taxon>
        <taxon>Euteleostomi</taxon>
        <taxon>Archelosauria</taxon>
        <taxon>Archosauria</taxon>
        <taxon>Dinosauria</taxon>
        <taxon>Saurischia</taxon>
        <taxon>Theropoda</taxon>
        <taxon>Coelurosauria</taxon>
        <taxon>Aves</taxon>
        <taxon>Neognathae</taxon>
        <taxon>Neoaves</taxon>
        <taxon>Columbimorphae</taxon>
        <taxon>Columbiformes</taxon>
        <taxon>Columbidae</taxon>
        <taxon>Patagioenas</taxon>
    </lineage>
</organism>
<proteinExistence type="predicted"/>